<feature type="transmembrane region" description="Helical" evidence="1">
    <location>
        <begin position="50"/>
        <end position="71"/>
    </location>
</feature>
<dbReference type="Pfam" id="PF22936">
    <property type="entry name" value="Pol_BBD"/>
    <property type="match status" value="1"/>
</dbReference>
<keyword evidence="1" id="KW-0812">Transmembrane</keyword>
<dbReference type="VEuPathDB" id="FungiDB:H257_05588"/>
<dbReference type="GeneID" id="20807584"/>
<dbReference type="RefSeq" id="XP_009828810.1">
    <property type="nucleotide sequence ID" value="XM_009830508.1"/>
</dbReference>
<evidence type="ECO:0000256" key="1">
    <source>
        <dbReference type="SAM" id="Phobius"/>
    </source>
</evidence>
<gene>
    <name evidence="3" type="ORF">H257_05588</name>
</gene>
<protein>
    <recommendedName>
        <fullName evidence="2">Retrovirus-related Pol polyprotein from transposon TNT 1-94-like beta-barrel domain-containing protein</fullName>
    </recommendedName>
</protein>
<dbReference type="AlphaFoldDB" id="W4GT85"/>
<dbReference type="OrthoDB" id="1937754at2759"/>
<feature type="transmembrane region" description="Helical" evidence="1">
    <location>
        <begin position="21"/>
        <end position="44"/>
    </location>
</feature>
<reference evidence="3" key="1">
    <citation type="submission" date="2013-12" db="EMBL/GenBank/DDBJ databases">
        <title>The Genome Sequence of Aphanomyces astaci APO3.</title>
        <authorList>
            <consortium name="The Broad Institute Genomics Platform"/>
            <person name="Russ C."/>
            <person name="Tyler B."/>
            <person name="van West P."/>
            <person name="Dieguez-Uribeondo J."/>
            <person name="Young S.K."/>
            <person name="Zeng Q."/>
            <person name="Gargeya S."/>
            <person name="Fitzgerald M."/>
            <person name="Abouelleil A."/>
            <person name="Alvarado L."/>
            <person name="Chapman S.B."/>
            <person name="Gainer-Dewar J."/>
            <person name="Goldberg J."/>
            <person name="Griggs A."/>
            <person name="Gujja S."/>
            <person name="Hansen M."/>
            <person name="Howarth C."/>
            <person name="Imamovic A."/>
            <person name="Ireland A."/>
            <person name="Larimer J."/>
            <person name="McCowan C."/>
            <person name="Murphy C."/>
            <person name="Pearson M."/>
            <person name="Poon T.W."/>
            <person name="Priest M."/>
            <person name="Roberts A."/>
            <person name="Saif S."/>
            <person name="Shea T."/>
            <person name="Sykes S."/>
            <person name="Wortman J."/>
            <person name="Nusbaum C."/>
            <person name="Birren B."/>
        </authorList>
    </citation>
    <scope>NUCLEOTIDE SEQUENCE [LARGE SCALE GENOMIC DNA]</scope>
    <source>
        <strain evidence="3">APO3</strain>
    </source>
</reference>
<feature type="transmembrane region" description="Helical" evidence="1">
    <location>
        <begin position="78"/>
        <end position="100"/>
    </location>
</feature>
<name>W4GT85_APHAT</name>
<accession>W4GT85</accession>
<evidence type="ECO:0000259" key="2">
    <source>
        <dbReference type="Pfam" id="PF22936"/>
    </source>
</evidence>
<proteinExistence type="predicted"/>
<keyword evidence="1" id="KW-1133">Transmembrane helix</keyword>
<dbReference type="InterPro" id="IPR054722">
    <property type="entry name" value="PolX-like_BBD"/>
</dbReference>
<organism evidence="3">
    <name type="scientific">Aphanomyces astaci</name>
    <name type="common">Crayfish plague agent</name>
    <dbReference type="NCBI Taxonomy" id="112090"/>
    <lineage>
        <taxon>Eukaryota</taxon>
        <taxon>Sar</taxon>
        <taxon>Stramenopiles</taxon>
        <taxon>Oomycota</taxon>
        <taxon>Saprolegniomycetes</taxon>
        <taxon>Saprolegniales</taxon>
        <taxon>Verrucalvaceae</taxon>
        <taxon>Aphanomyces</taxon>
    </lineage>
</organism>
<feature type="domain" description="Retrovirus-related Pol polyprotein from transposon TNT 1-94-like beta-barrel" evidence="2">
    <location>
        <begin position="349"/>
        <end position="436"/>
    </location>
</feature>
<evidence type="ECO:0000313" key="3">
    <source>
        <dbReference type="EMBL" id="ETV82073.1"/>
    </source>
</evidence>
<keyword evidence="1" id="KW-0472">Membrane</keyword>
<sequence>MALPPPRNSNATSTRRCAQSTADVTTAMIAEGLVATVVLVAFVAQVVMTVTVVVVMTVAMVAMVVMTVIVVVAMTEDVVALVAVTVAVIVLVVMTVALGIMTVTPAVLLLMPSPVTLGTAVLRLLPTAPSYHPPSTMSSKSRIHLRYYPKFLLRALPHSLMCLHRHRAYHFLRLYRSFLLSPLRLCHMGQILSSPTHCQPTTHLVRLLRLCHSRQLPLSWPRCQPTTGLPLMQAIFRLSPIQRGSRHRSTTHSTHRDHYFTSQPTQPKWIFHCSPPVTSRSPRPIKVVLQLPPQCVDGIRPHPPFQVMKGNGFLPYMRISATARKSGGPPLPKAVTYAPTKFPALREHWIVDSSASTLCTPNRDYFSRYIPCALSLTVGNGATLPVVGYGSISMLVDMSPRDQVDDIRTCTLRLDFGLHCHELQFNLFSVRQASDDNITVRFPARDICEITTSFGDVLNAPNNAMGLYSFPAQPKFVGTDPRFRAMMASFETALRTFLTLNFPQLVLRAFGIAVSAILALMPSNK</sequence>
<dbReference type="EMBL" id="KI913123">
    <property type="protein sequence ID" value="ETV82073.1"/>
    <property type="molecule type" value="Genomic_DNA"/>
</dbReference>